<dbReference type="EMBL" id="PXZH01000002">
    <property type="protein sequence ID" value="RST89278.1"/>
    <property type="molecule type" value="Genomic_DNA"/>
</dbReference>
<evidence type="ECO:0000313" key="2">
    <source>
        <dbReference type="Proteomes" id="UP000277864"/>
    </source>
</evidence>
<dbReference type="AlphaFoldDB" id="A0A429Z6H2"/>
<gene>
    <name evidence="1" type="ORF">C7P63_05755</name>
</gene>
<reference evidence="1 2" key="1">
    <citation type="submission" date="2018-03" db="EMBL/GenBank/DDBJ databases">
        <authorList>
            <person name="Gulvik C.A."/>
        </authorList>
    </citation>
    <scope>NUCLEOTIDE SEQUENCE [LARGE SCALE GENOMIC DNA]</scope>
    <source>
        <strain evidence="1 2">JCM 31581</strain>
    </source>
</reference>
<accession>A0A429Z6H2</accession>
<comment type="caution">
    <text evidence="1">The sequence shown here is derived from an EMBL/GenBank/DDBJ whole genome shotgun (WGS) entry which is preliminary data.</text>
</comment>
<sequence length="94" mass="11226">MVGILLAIFSVSLNRYQEHLSEYYELNQYYTMLILSQMTYGEVKETWLSQQRGEIKGSITYNLGETHYDMTKEKLTIEVVLLPKQLKRKFFYTK</sequence>
<name>A0A429Z6H2_9ENTE</name>
<keyword evidence="2" id="KW-1185">Reference proteome</keyword>
<proteinExistence type="predicted"/>
<organism evidence="1 2">
    <name type="scientific">Vagococcus humatus</name>
    <dbReference type="NCBI Taxonomy" id="1889241"/>
    <lineage>
        <taxon>Bacteria</taxon>
        <taxon>Bacillati</taxon>
        <taxon>Bacillota</taxon>
        <taxon>Bacilli</taxon>
        <taxon>Lactobacillales</taxon>
        <taxon>Enterococcaceae</taxon>
        <taxon>Vagococcus</taxon>
    </lineage>
</organism>
<dbReference type="Proteomes" id="UP000277864">
    <property type="component" value="Unassembled WGS sequence"/>
</dbReference>
<evidence type="ECO:0000313" key="1">
    <source>
        <dbReference type="EMBL" id="RST89278.1"/>
    </source>
</evidence>
<protein>
    <submittedName>
        <fullName evidence="1">Uncharacterized protein</fullName>
    </submittedName>
</protein>